<accession>A0A7C2NVJ5</accession>
<name>A0A7C2NVJ5_9PLAN</name>
<gene>
    <name evidence="2" type="ORF">ENQ76_00985</name>
</gene>
<proteinExistence type="predicted"/>
<organism evidence="2">
    <name type="scientific">Schlesneria paludicola</name>
    <dbReference type="NCBI Taxonomy" id="360056"/>
    <lineage>
        <taxon>Bacteria</taxon>
        <taxon>Pseudomonadati</taxon>
        <taxon>Planctomycetota</taxon>
        <taxon>Planctomycetia</taxon>
        <taxon>Planctomycetales</taxon>
        <taxon>Planctomycetaceae</taxon>
        <taxon>Schlesneria</taxon>
    </lineage>
</organism>
<dbReference type="Pfam" id="PF00723">
    <property type="entry name" value="Glyco_hydro_15"/>
    <property type="match status" value="1"/>
</dbReference>
<evidence type="ECO:0000313" key="2">
    <source>
        <dbReference type="EMBL" id="HEN14029.1"/>
    </source>
</evidence>
<evidence type="ECO:0000259" key="1">
    <source>
        <dbReference type="Pfam" id="PF00723"/>
    </source>
</evidence>
<sequence>MPSLTPDDLAADLQVGASAAAIRELTAFLTSQGTFHFPTLPTGLFSAAAGTGEDFDVTGYRSVWVRDNVHVAHALWLTDQPSAGIRAAEALMTYFIRHQRRFADVIEGRADPSDPMQRPHIRFNGDTLDELPEKWAHAQNDALGYFLWFYGLLVEQEAIRPAPAAWSVLADIAAYFRAIEYWHDEDSGHWEETRKIEASSIAAATAGLKQLQRLMNHPACEYALENYGRGTGRAAVDELIGLGDLALLSILPAECTQSDPRKRRDFDAALLFSIYPLEVVTEPLADQIVCDVAAHLQGPFGIRRYLGDSYWCADYKQLLSAEVRTADFSDDVSVRDKLLKPGDEAQWCLFDPIMSAIAGRRFLRTRDFTDRERQIQYLQRSLRQLTPADSRFGPYRCPESYYRENGQWVPNDITPLLWTQANLRLALYWAEATSEDSAET</sequence>
<keyword evidence="2" id="KW-0808">Transferase</keyword>
<dbReference type="InterPro" id="IPR011613">
    <property type="entry name" value="GH15-like"/>
</dbReference>
<dbReference type="AlphaFoldDB" id="A0A7C2NVJ5"/>
<dbReference type="SUPFAM" id="SSF48208">
    <property type="entry name" value="Six-hairpin glycosidases"/>
    <property type="match status" value="1"/>
</dbReference>
<dbReference type="GO" id="GO:0005975">
    <property type="term" value="P:carbohydrate metabolic process"/>
    <property type="evidence" value="ECO:0007669"/>
    <property type="project" value="InterPro"/>
</dbReference>
<reference evidence="2" key="1">
    <citation type="journal article" date="2020" name="mSystems">
        <title>Genome- and Community-Level Interaction Insights into Carbon Utilization and Element Cycling Functions of Hydrothermarchaeota in Hydrothermal Sediment.</title>
        <authorList>
            <person name="Zhou Z."/>
            <person name="Liu Y."/>
            <person name="Xu W."/>
            <person name="Pan J."/>
            <person name="Luo Z.H."/>
            <person name="Li M."/>
        </authorList>
    </citation>
    <scope>NUCLEOTIDE SEQUENCE [LARGE SCALE GENOMIC DNA]</scope>
    <source>
        <strain evidence="2">SpSt-339</strain>
    </source>
</reference>
<dbReference type="Gene3D" id="1.50.10.10">
    <property type="match status" value="1"/>
</dbReference>
<comment type="caution">
    <text evidence="2">The sequence shown here is derived from an EMBL/GenBank/DDBJ whole genome shotgun (WGS) entry which is preliminary data.</text>
</comment>
<dbReference type="GO" id="GO:0016301">
    <property type="term" value="F:kinase activity"/>
    <property type="evidence" value="ECO:0007669"/>
    <property type="project" value="UniProtKB-KW"/>
</dbReference>
<dbReference type="InterPro" id="IPR008928">
    <property type="entry name" value="6-hairpin_glycosidase_sf"/>
</dbReference>
<feature type="domain" description="GH15-like" evidence="1">
    <location>
        <begin position="41"/>
        <end position="215"/>
    </location>
</feature>
<protein>
    <submittedName>
        <fullName evidence="2">Phosphorylase kinase</fullName>
    </submittedName>
</protein>
<keyword evidence="2" id="KW-0418">Kinase</keyword>
<dbReference type="InterPro" id="IPR012341">
    <property type="entry name" value="6hp_glycosidase-like_sf"/>
</dbReference>
<dbReference type="EMBL" id="DSOK01000029">
    <property type="protein sequence ID" value="HEN14029.1"/>
    <property type="molecule type" value="Genomic_DNA"/>
</dbReference>